<dbReference type="SUPFAM" id="SSF52980">
    <property type="entry name" value="Restriction endonuclease-like"/>
    <property type="match status" value="1"/>
</dbReference>
<dbReference type="GO" id="GO:0006281">
    <property type="term" value="P:DNA repair"/>
    <property type="evidence" value="ECO:0007669"/>
    <property type="project" value="UniProtKB-ARBA"/>
</dbReference>
<dbReference type="InterPro" id="IPR019080">
    <property type="entry name" value="YqaJ_viral_recombinase"/>
</dbReference>
<dbReference type="InterPro" id="IPR011604">
    <property type="entry name" value="PDDEXK-like_dom_sf"/>
</dbReference>
<dbReference type="Pfam" id="PF09588">
    <property type="entry name" value="YqaJ"/>
    <property type="match status" value="1"/>
</dbReference>
<dbReference type="EMBL" id="JAWQEG010002385">
    <property type="protein sequence ID" value="KAK3872348.1"/>
    <property type="molecule type" value="Genomic_DNA"/>
</dbReference>
<feature type="domain" description="YqaJ viral recombinase" evidence="1">
    <location>
        <begin position="112"/>
        <end position="170"/>
    </location>
</feature>
<evidence type="ECO:0000313" key="3">
    <source>
        <dbReference type="Proteomes" id="UP001286313"/>
    </source>
</evidence>
<dbReference type="InterPro" id="IPR011335">
    <property type="entry name" value="Restrct_endonuc-II-like"/>
</dbReference>
<gene>
    <name evidence="2" type="ORF">Pcinc_022565</name>
</gene>
<reference evidence="2" key="1">
    <citation type="submission" date="2023-10" db="EMBL/GenBank/DDBJ databases">
        <title>Genome assemblies of two species of porcelain crab, Petrolisthes cinctipes and Petrolisthes manimaculis (Anomura: Porcellanidae).</title>
        <authorList>
            <person name="Angst P."/>
        </authorList>
    </citation>
    <scope>NUCLEOTIDE SEQUENCE</scope>
    <source>
        <strain evidence="2">PB745_01</strain>
        <tissue evidence="2">Gill</tissue>
    </source>
</reference>
<proteinExistence type="predicted"/>
<comment type="caution">
    <text evidence="2">The sequence shown here is derived from an EMBL/GenBank/DDBJ whole genome shotgun (WGS) entry which is preliminary data.</text>
</comment>
<organism evidence="2 3">
    <name type="scientific">Petrolisthes cinctipes</name>
    <name type="common">Flat porcelain crab</name>
    <dbReference type="NCBI Taxonomy" id="88211"/>
    <lineage>
        <taxon>Eukaryota</taxon>
        <taxon>Metazoa</taxon>
        <taxon>Ecdysozoa</taxon>
        <taxon>Arthropoda</taxon>
        <taxon>Crustacea</taxon>
        <taxon>Multicrustacea</taxon>
        <taxon>Malacostraca</taxon>
        <taxon>Eumalacostraca</taxon>
        <taxon>Eucarida</taxon>
        <taxon>Decapoda</taxon>
        <taxon>Pleocyemata</taxon>
        <taxon>Anomura</taxon>
        <taxon>Galatheoidea</taxon>
        <taxon>Porcellanidae</taxon>
        <taxon>Petrolisthes</taxon>
    </lineage>
</organism>
<evidence type="ECO:0000313" key="2">
    <source>
        <dbReference type="EMBL" id="KAK3872348.1"/>
    </source>
</evidence>
<dbReference type="AlphaFoldDB" id="A0AAE1KGY1"/>
<evidence type="ECO:0000259" key="1">
    <source>
        <dbReference type="Pfam" id="PF09588"/>
    </source>
</evidence>
<accession>A0AAE1KGY1</accession>
<name>A0AAE1KGY1_PETCI</name>
<dbReference type="Proteomes" id="UP001286313">
    <property type="component" value="Unassembled WGS sequence"/>
</dbReference>
<sequence length="176" mass="20432">MDSEYGSWTLANLREECQDFRQNERIDREVPAVTGESYHHYLAQFKTPHEEKVRHLYEEKFILPIRSTWDGNACFIKGRIPAEMRTKVVYVVDVMLDERGIVLEYFRKLAMTLIKSTEVKSAFLDHGRKYEQVGIRKYSEATRKNVKTCGLHVCQSNTYLAASPDGLTDDDVPIHT</sequence>
<dbReference type="Gene3D" id="3.90.320.10">
    <property type="match status" value="1"/>
</dbReference>
<protein>
    <recommendedName>
        <fullName evidence="1">YqaJ viral recombinase domain-containing protein</fullName>
    </recommendedName>
</protein>
<keyword evidence="3" id="KW-1185">Reference proteome</keyword>